<dbReference type="Gene3D" id="3.30.70.141">
    <property type="entry name" value="Nucleoside diphosphate kinase-like domain"/>
    <property type="match status" value="2"/>
</dbReference>
<dbReference type="PROSITE" id="PS51374">
    <property type="entry name" value="NDPK_LIKE"/>
    <property type="match status" value="1"/>
</dbReference>
<evidence type="ECO:0000256" key="1">
    <source>
        <dbReference type="ARBA" id="ARBA00001946"/>
    </source>
</evidence>
<organism evidence="9 10">
    <name type="scientific">Plasmodium yoelii yoelii</name>
    <dbReference type="NCBI Taxonomy" id="73239"/>
    <lineage>
        <taxon>Eukaryota</taxon>
        <taxon>Sar</taxon>
        <taxon>Alveolata</taxon>
        <taxon>Apicomplexa</taxon>
        <taxon>Aconoidasida</taxon>
        <taxon>Haemosporida</taxon>
        <taxon>Plasmodiidae</taxon>
        <taxon>Plasmodium</taxon>
        <taxon>Plasmodium (Vinckeia)</taxon>
    </lineage>
</organism>
<feature type="region of interest" description="Disordered" evidence="7">
    <location>
        <begin position="1274"/>
        <end position="1340"/>
    </location>
</feature>
<evidence type="ECO:0000313" key="10">
    <source>
        <dbReference type="Proteomes" id="UP001054126"/>
    </source>
</evidence>
<evidence type="ECO:0000256" key="6">
    <source>
        <dbReference type="PROSITE-ProRule" id="PRU00706"/>
    </source>
</evidence>
<comment type="caution">
    <text evidence="6">Lacks conserved residue(s) required for the propagation of feature annotation.</text>
</comment>
<dbReference type="EC" id="2.7.4.6" evidence="3"/>
<evidence type="ECO:0000256" key="2">
    <source>
        <dbReference type="ARBA" id="ARBA00008142"/>
    </source>
</evidence>
<reference evidence="9" key="1">
    <citation type="submission" date="2023-01" db="EMBL/GenBank/DDBJ databases">
        <title>Long-Read Genome Assembly and Gene Model Annotations for the Rodent Malaria Parasite Plasmodium yoelii 17XNL.</title>
        <authorList>
            <person name="Mitchell G.J."/>
            <person name="Sebastian A."/>
            <person name="Albert I."/>
            <person name="Lindner S.E."/>
        </authorList>
    </citation>
    <scope>NUCLEOTIDE SEQUENCE</scope>
    <source>
        <strain evidence="9">17XNL clone 1.1</strain>
    </source>
</reference>
<feature type="compositionally biased region" description="Basic and acidic residues" evidence="7">
    <location>
        <begin position="1317"/>
        <end position="1330"/>
    </location>
</feature>
<comment type="cofactor">
    <cofactor evidence="1">
        <name>Mg(2+)</name>
        <dbReference type="ChEBI" id="CHEBI:18420"/>
    </cofactor>
</comment>
<name>A0AAE9WJ26_PLAYO</name>
<dbReference type="Pfam" id="PF00334">
    <property type="entry name" value="NDK"/>
    <property type="match status" value="1"/>
</dbReference>
<protein>
    <recommendedName>
        <fullName evidence="3">nucleoside-diphosphate kinase</fullName>
        <ecNumber evidence="3">2.7.4.6</ecNumber>
    </recommendedName>
</protein>
<dbReference type="PANTHER" id="PTHR11349">
    <property type="entry name" value="NUCLEOSIDE DIPHOSPHATE KINASE"/>
    <property type="match status" value="1"/>
</dbReference>
<comment type="similarity">
    <text evidence="2 6">Belongs to the NDK family.</text>
</comment>
<proteinExistence type="inferred from homology"/>
<accession>A0AAE9WJ26</accession>
<keyword evidence="5 9" id="KW-0418">Kinase</keyword>
<feature type="compositionally biased region" description="Acidic residues" evidence="7">
    <location>
        <begin position="1307"/>
        <end position="1316"/>
    </location>
</feature>
<evidence type="ECO:0000256" key="4">
    <source>
        <dbReference type="ARBA" id="ARBA00022679"/>
    </source>
</evidence>
<dbReference type="Proteomes" id="UP001054126">
    <property type="component" value="Chromosome 1"/>
</dbReference>
<dbReference type="SUPFAM" id="SSF54919">
    <property type="entry name" value="Nucleoside diphosphate kinase, NDK"/>
    <property type="match status" value="3"/>
</dbReference>
<dbReference type="GO" id="GO:0004550">
    <property type="term" value="F:nucleoside diphosphate kinase activity"/>
    <property type="evidence" value="ECO:0007669"/>
    <property type="project" value="UniProtKB-EC"/>
</dbReference>
<dbReference type="InterPro" id="IPR036850">
    <property type="entry name" value="NDK-like_dom_sf"/>
</dbReference>
<dbReference type="SMART" id="SM00562">
    <property type="entry name" value="NDK"/>
    <property type="match status" value="1"/>
</dbReference>
<gene>
    <name evidence="9" type="ORF">Py17XNL_000104720</name>
</gene>
<keyword evidence="4" id="KW-0808">Transferase</keyword>
<feature type="compositionally biased region" description="Basic and acidic residues" evidence="7">
    <location>
        <begin position="1288"/>
        <end position="1306"/>
    </location>
</feature>
<evidence type="ECO:0000256" key="5">
    <source>
        <dbReference type="ARBA" id="ARBA00022777"/>
    </source>
</evidence>
<dbReference type="EMBL" id="CP115525">
    <property type="protein sequence ID" value="WBY54475.1"/>
    <property type="molecule type" value="Genomic_DNA"/>
</dbReference>
<feature type="domain" description="Nucleoside diphosphate kinase-like" evidence="8">
    <location>
        <begin position="147"/>
        <end position="288"/>
    </location>
</feature>
<evidence type="ECO:0000256" key="7">
    <source>
        <dbReference type="SAM" id="MobiDB-lite"/>
    </source>
</evidence>
<evidence type="ECO:0000256" key="3">
    <source>
        <dbReference type="ARBA" id="ARBA00012966"/>
    </source>
</evidence>
<evidence type="ECO:0000313" key="9">
    <source>
        <dbReference type="EMBL" id="WBY54475.1"/>
    </source>
</evidence>
<evidence type="ECO:0000259" key="8">
    <source>
        <dbReference type="SMART" id="SM00562"/>
    </source>
</evidence>
<sequence length="1771" mass="208847">MTEEKCIFIILPDVTNNFKDDEVIEKLEEKNFIILNKKKVHLTKLDIKEIFTYKPEQYNNIDDFYEYIESGLSVICLIEHRDGEARTKLRRLIKHTSIIIKDESYFECLEYQCNLQCKDIPFYFSKNEWYFIRDMNYFFPPLDKTNLERNLIIIKPDVIEKNKISDVINDILNFNLLIVSVKREILTIEKAKRLYEDIVDKEYYSSLIDFMSSDKGIVCLIVEGINCISRCRILCGESLSKMNFEDIPTSCLKRKYGTNEIMNGVHLPDDCKIDKEINMFFSKSQFKNENVILVIKKSLGNPEKLTMLRMYLKNYGFKILEEKIVKNDKNVLKELEKEGINKIANWDKEKFMIIIILSRINCITCLFYLMGSKNVNESKIKRPNSIRSIFCINNDDIILVKNINNIKFLTKKFFNNGKYNDIITVEQINNFFFCKNFNFFKNRHDNIKLKNVFIECFRNLCQEKPNANIANMWISQWIDKYMNLNLDNLDNLDKNVKRHNDICYSNQHEGYTCEDMESKSEKKSEKNEKKNKNFIIIPNINETNEVSEIKIIKYFEKLNYINLNLNELCNNEEKNNSLLGKKIEYTKKKYKNLTVELTKRVLKKTLEKNKLYNKFILTNFSHIIDISNLIKNEIISDSFCLLGNFANKVDLKKNLNKNNDYNDFFLFLKDKNINGIGQFECNSIGQEFLNKGKILIYRNIDNYYLEFKKKFKNNIIIFLGVKTKKLQNIINFLIDNYNYIFINHLSLSNGKTRCINKRGDEENHYDSTIGGIHYKQNYENNDDTDEYFLSETYSPDSSSLIYSNIIEKIIKLQNDNYKNMILCNPPINEKYINLVIKKTHSNIKYFYFDSKRDLQFKEVFTKGVGGKENLSNNYKSILSYEFYQNEIAKKLKDNPNFFKFNLNEKENDVTQNCNNYLYNIFDILKKKIILICNTTNIDVSFIGLYLQYKYPDIIFCDMNNMNNMNNMNKHDEVSYKNKNTRKFVDDVFDNLNYDNEEYQNKILINTIIDKMLYFTSQTNSNYFIFSEFPTNLKLIDLQKLSFFFEIKLCIFIGNDISYLSNFEFSKSFQTSFSSIFYYFKITDSLLILDLKDEKFKINNVRHIESDYVNIDEIKNDTCLIEKENKILEINEESKEKSNSVDSFLDANLINIKNETQINDNVKIKILMEIEKKIKPKLIIYNCPDTYDLKKYLKEKNNQNKNDKFKFIFYEDIFKDVHASIVENESDEYLKKLLKKKKEQIKIQVYIKYLEDKLGSSTNFLFSNIVLLDLQNEEAKEKEKEEEGETKEEETKEGEVKEVKEKEKEEEGEKEEGEMKEEEVKEEGGEMKEEETKEEEVEKEGGEVKEGELFKLAELKKIIHFIYFKKVEGYQKGEEINLPILNDYKIVKYQSSKNEKDNIATEISKMDDDIKNDQVELELKLESSFNLISGIEYNEEEKEDENLSYKKEEKKLSLENSQVNDIIKNEEKFKTKKCSEEEEYNKKWKHKINSLLNKYPNIEHSCIYLNRNLPNNCDNIFCPKIIILFMPQNIHLQFYISFMICSVLKNFISINMENVYIEECVKGKIKNKIKRGRKGGRKNNGNCGNGNCGNGKCGNGECGNGECGNGECGNGECGNGECGSGECGCGECGHIKNQWLGNNNGIQNSDDPIEIKTIFERVINKIKNTENNILLTGFPIIKNKYKISDYFYQFNFLKNYKIDGIISFYFNTSYFGNLNCDENISIDKYEDFTKFINKEFGYNHKLYFKTINDQNDITNALTNSVSGISKFYLLTQ</sequence>
<dbReference type="InterPro" id="IPR034907">
    <property type="entry name" value="NDK-like_dom"/>
</dbReference>